<evidence type="ECO:0000313" key="2">
    <source>
        <dbReference type="Proteomes" id="UP000828390"/>
    </source>
</evidence>
<name>A0A9D4FLK9_DREPO</name>
<reference evidence="1" key="1">
    <citation type="journal article" date="2019" name="bioRxiv">
        <title>The Genome of the Zebra Mussel, Dreissena polymorpha: A Resource for Invasive Species Research.</title>
        <authorList>
            <person name="McCartney M.A."/>
            <person name="Auch B."/>
            <person name="Kono T."/>
            <person name="Mallez S."/>
            <person name="Zhang Y."/>
            <person name="Obille A."/>
            <person name="Becker A."/>
            <person name="Abrahante J.E."/>
            <person name="Garbe J."/>
            <person name="Badalamenti J.P."/>
            <person name="Herman A."/>
            <person name="Mangelson H."/>
            <person name="Liachko I."/>
            <person name="Sullivan S."/>
            <person name="Sone E.D."/>
            <person name="Koren S."/>
            <person name="Silverstein K.A.T."/>
            <person name="Beckman K.B."/>
            <person name="Gohl D.M."/>
        </authorList>
    </citation>
    <scope>NUCLEOTIDE SEQUENCE</scope>
    <source>
        <strain evidence="1">Duluth1</strain>
        <tissue evidence="1">Whole animal</tissue>
    </source>
</reference>
<gene>
    <name evidence="1" type="ORF">DPMN_151637</name>
</gene>
<comment type="caution">
    <text evidence="1">The sequence shown here is derived from an EMBL/GenBank/DDBJ whole genome shotgun (WGS) entry which is preliminary data.</text>
</comment>
<keyword evidence="2" id="KW-1185">Reference proteome</keyword>
<sequence length="76" mass="8024">MTTKAKVAERLTTDDLIMILTANPTAGSATVHYEFTAFGNQGGVGNIVDITVGDITLASGKDIDYETTKSIVFIVT</sequence>
<organism evidence="1 2">
    <name type="scientific">Dreissena polymorpha</name>
    <name type="common">Zebra mussel</name>
    <name type="synonym">Mytilus polymorpha</name>
    <dbReference type="NCBI Taxonomy" id="45954"/>
    <lineage>
        <taxon>Eukaryota</taxon>
        <taxon>Metazoa</taxon>
        <taxon>Spiralia</taxon>
        <taxon>Lophotrochozoa</taxon>
        <taxon>Mollusca</taxon>
        <taxon>Bivalvia</taxon>
        <taxon>Autobranchia</taxon>
        <taxon>Heteroconchia</taxon>
        <taxon>Euheterodonta</taxon>
        <taxon>Imparidentia</taxon>
        <taxon>Neoheterodontei</taxon>
        <taxon>Myida</taxon>
        <taxon>Dreissenoidea</taxon>
        <taxon>Dreissenidae</taxon>
        <taxon>Dreissena</taxon>
    </lineage>
</organism>
<dbReference type="Proteomes" id="UP000828390">
    <property type="component" value="Unassembled WGS sequence"/>
</dbReference>
<proteinExistence type="predicted"/>
<accession>A0A9D4FLK9</accession>
<reference evidence="1" key="2">
    <citation type="submission" date="2020-11" db="EMBL/GenBank/DDBJ databases">
        <authorList>
            <person name="McCartney M.A."/>
            <person name="Auch B."/>
            <person name="Kono T."/>
            <person name="Mallez S."/>
            <person name="Becker A."/>
            <person name="Gohl D.M."/>
            <person name="Silverstein K.A.T."/>
            <person name="Koren S."/>
            <person name="Bechman K.B."/>
            <person name="Herman A."/>
            <person name="Abrahante J.E."/>
            <person name="Garbe J."/>
        </authorList>
    </citation>
    <scope>NUCLEOTIDE SEQUENCE</scope>
    <source>
        <strain evidence="1">Duluth1</strain>
        <tissue evidence="1">Whole animal</tissue>
    </source>
</reference>
<dbReference type="EMBL" id="JAIWYP010000007">
    <property type="protein sequence ID" value="KAH3798047.1"/>
    <property type="molecule type" value="Genomic_DNA"/>
</dbReference>
<evidence type="ECO:0000313" key="1">
    <source>
        <dbReference type="EMBL" id="KAH3798047.1"/>
    </source>
</evidence>
<protein>
    <submittedName>
        <fullName evidence="1">Uncharacterized protein</fullName>
    </submittedName>
</protein>
<dbReference type="AlphaFoldDB" id="A0A9D4FLK9"/>